<gene>
    <name evidence="1" type="ORF">JI435_436460</name>
</gene>
<dbReference type="AlphaFoldDB" id="A0A7U2F5Q7"/>
<dbReference type="EMBL" id="CP069031">
    <property type="protein sequence ID" value="QRC98842.1"/>
    <property type="molecule type" value="Genomic_DNA"/>
</dbReference>
<accession>A0A7U2F5Q7</accession>
<name>A0A7U2F5Q7_PHANO</name>
<dbReference type="VEuPathDB" id="FungiDB:JI435_436460"/>
<reference evidence="2" key="1">
    <citation type="journal article" date="2021" name="BMC Genomics">
        <title>Chromosome-level genome assembly and manually-curated proteome of model necrotroph Parastagonospora nodorum Sn15 reveals a genome-wide trove of candidate effector homologs, and redundancy of virulence-related functions within an accessory chromosome.</title>
        <authorList>
            <person name="Bertazzoni S."/>
            <person name="Jones D.A.B."/>
            <person name="Phan H.T."/>
            <person name="Tan K.-C."/>
            <person name="Hane J.K."/>
        </authorList>
    </citation>
    <scope>NUCLEOTIDE SEQUENCE [LARGE SCALE GENOMIC DNA]</scope>
    <source>
        <strain evidence="2">SN15 / ATCC MYA-4574 / FGSC 10173)</strain>
    </source>
</reference>
<dbReference type="Proteomes" id="UP000663193">
    <property type="component" value="Chromosome 9"/>
</dbReference>
<keyword evidence="2" id="KW-1185">Reference proteome</keyword>
<evidence type="ECO:0000313" key="1">
    <source>
        <dbReference type="EMBL" id="QRC98842.1"/>
    </source>
</evidence>
<proteinExistence type="predicted"/>
<evidence type="ECO:0000313" key="2">
    <source>
        <dbReference type="Proteomes" id="UP000663193"/>
    </source>
</evidence>
<organism evidence="1 2">
    <name type="scientific">Phaeosphaeria nodorum (strain SN15 / ATCC MYA-4574 / FGSC 10173)</name>
    <name type="common">Glume blotch fungus</name>
    <name type="synonym">Parastagonospora nodorum</name>
    <dbReference type="NCBI Taxonomy" id="321614"/>
    <lineage>
        <taxon>Eukaryota</taxon>
        <taxon>Fungi</taxon>
        <taxon>Dikarya</taxon>
        <taxon>Ascomycota</taxon>
        <taxon>Pezizomycotina</taxon>
        <taxon>Dothideomycetes</taxon>
        <taxon>Pleosporomycetidae</taxon>
        <taxon>Pleosporales</taxon>
        <taxon>Pleosporineae</taxon>
        <taxon>Phaeosphaeriaceae</taxon>
        <taxon>Parastagonospora</taxon>
    </lineage>
</organism>
<protein>
    <submittedName>
        <fullName evidence="1">Uncharacterized protein</fullName>
    </submittedName>
</protein>
<sequence>MVHRNEIPPIPDSICWIRDQSSCRIEQVAAIQRGEGVVNGGIWSLGPGFEYSPERYYNAPKRYDARNESEAPQLSATVALSAIFTATALPAHTTGLKSAASRNAPAWL</sequence>